<evidence type="ECO:0000313" key="3">
    <source>
        <dbReference type="Proteomes" id="UP001329825"/>
    </source>
</evidence>
<dbReference type="RefSeq" id="XP_062789787.1">
    <property type="nucleotide sequence ID" value="XM_062933736.1"/>
</dbReference>
<dbReference type="GeneID" id="87954120"/>
<evidence type="ECO:0000256" key="1">
    <source>
        <dbReference type="SAM" id="MobiDB-lite"/>
    </source>
</evidence>
<feature type="compositionally biased region" description="Basic and acidic residues" evidence="1">
    <location>
        <begin position="140"/>
        <end position="171"/>
    </location>
</feature>
<gene>
    <name evidence="2" type="ORF">IL334_001989</name>
</gene>
<feature type="region of interest" description="Disordered" evidence="1">
    <location>
        <begin position="381"/>
        <end position="418"/>
    </location>
</feature>
<name>A0ABZ1CTE9_9TREE</name>
<dbReference type="Pfam" id="PF04177">
    <property type="entry name" value="TAP42"/>
    <property type="match status" value="1"/>
</dbReference>
<evidence type="ECO:0008006" key="4">
    <source>
        <dbReference type="Google" id="ProtNLM"/>
    </source>
</evidence>
<dbReference type="PANTHER" id="PTHR10933">
    <property type="entry name" value="IMMUNOGLOBULIN-BINDING PROTEIN 1"/>
    <property type="match status" value="1"/>
</dbReference>
<reference evidence="2 3" key="1">
    <citation type="submission" date="2024-01" db="EMBL/GenBank/DDBJ databases">
        <title>Comparative genomics of Cryptococcus and Kwoniella reveals pathogenesis evolution and contrasting modes of karyotype evolution via chromosome fusion or intercentromeric recombination.</title>
        <authorList>
            <person name="Coelho M.A."/>
            <person name="David-Palma M."/>
            <person name="Shea T."/>
            <person name="Bowers K."/>
            <person name="McGinley-Smith S."/>
            <person name="Mohammad A.W."/>
            <person name="Gnirke A."/>
            <person name="Yurkov A.M."/>
            <person name="Nowrousian M."/>
            <person name="Sun S."/>
            <person name="Cuomo C.A."/>
            <person name="Heitman J."/>
        </authorList>
    </citation>
    <scope>NUCLEOTIDE SEQUENCE [LARGE SCALE GENOMIC DNA]</scope>
    <source>
        <strain evidence="2">CBS 11374</strain>
    </source>
</reference>
<dbReference type="PANTHER" id="PTHR10933:SF9">
    <property type="entry name" value="IMMUNOGLOBULIN-BINDING PROTEIN 1"/>
    <property type="match status" value="1"/>
</dbReference>
<dbReference type="InterPro" id="IPR038511">
    <property type="entry name" value="TAP42/TAP46-like_sf"/>
</dbReference>
<protein>
    <recommendedName>
        <fullName evidence="4">TAP42-like protein</fullName>
    </recommendedName>
</protein>
<dbReference type="InterPro" id="IPR007304">
    <property type="entry name" value="TAP46-like"/>
</dbReference>
<keyword evidence="3" id="KW-1185">Reference proteome</keyword>
<evidence type="ECO:0000313" key="2">
    <source>
        <dbReference type="EMBL" id="WRT65047.1"/>
    </source>
</evidence>
<feature type="compositionally biased region" description="Basic and acidic residues" evidence="1">
    <location>
        <begin position="388"/>
        <end position="409"/>
    </location>
</feature>
<feature type="region of interest" description="Disordered" evidence="1">
    <location>
        <begin position="190"/>
        <end position="222"/>
    </location>
</feature>
<feature type="region of interest" description="Disordered" evidence="1">
    <location>
        <begin position="125"/>
        <end position="173"/>
    </location>
</feature>
<dbReference type="Proteomes" id="UP001329825">
    <property type="component" value="Chromosome 2"/>
</dbReference>
<proteinExistence type="predicted"/>
<feature type="compositionally biased region" description="Low complexity" evidence="1">
    <location>
        <begin position="190"/>
        <end position="202"/>
    </location>
</feature>
<sequence>MSTNLPLPQFYSQTLESLQPIFDDTLSLSDASTQSILLSALDNLYLIQRMIHSLGIFSENESADEVGERELVFMSLGWVIGSSEEKGGLNGRDHRIETLQRSETAYNTYLELLDSYQVLTPEEQADSAAMAGGTSSTPKDPAKKREAKIRQYKREKDLREKISGSLKDHPETSSSPITFLLSLLPSFSKSSSNSKSSNTSTSRPSVISTNTGSTSVNNGEDNEETSRHSILLILRLLHTLTLSSLSSIYMEMELLSSAPASITSIAERDRDPREIKREEGETIDNTWKLDRQPSNYKPRELISGGGKVLRPFTILPSTQQMSDRERLKGDVFKQSWRLPTMTIDEYLQEEQRRGNIITGGGQASYDAPTESELLELAAENDGSTLAEQKAEQKRLKEENWANFTDDNKKGAGNTMNKG</sequence>
<feature type="compositionally biased region" description="Polar residues" evidence="1">
    <location>
        <begin position="203"/>
        <end position="219"/>
    </location>
</feature>
<accession>A0ABZ1CTE9</accession>
<dbReference type="EMBL" id="CP141882">
    <property type="protein sequence ID" value="WRT65047.1"/>
    <property type="molecule type" value="Genomic_DNA"/>
</dbReference>
<organism evidence="2 3">
    <name type="scientific">Kwoniella shivajii</name>
    <dbReference type="NCBI Taxonomy" id="564305"/>
    <lineage>
        <taxon>Eukaryota</taxon>
        <taxon>Fungi</taxon>
        <taxon>Dikarya</taxon>
        <taxon>Basidiomycota</taxon>
        <taxon>Agaricomycotina</taxon>
        <taxon>Tremellomycetes</taxon>
        <taxon>Tremellales</taxon>
        <taxon>Cryptococcaceae</taxon>
        <taxon>Kwoniella</taxon>
    </lineage>
</organism>
<dbReference type="Gene3D" id="1.25.40.540">
    <property type="entry name" value="TAP42-like family"/>
    <property type="match status" value="1"/>
</dbReference>